<dbReference type="STRING" id="1965070.A0A443RKU5"/>
<dbReference type="InterPro" id="IPR019389">
    <property type="entry name" value="Selenoprotein_T"/>
</dbReference>
<keyword evidence="1" id="KW-0472">Membrane</keyword>
<evidence type="ECO:0000313" key="3">
    <source>
        <dbReference type="Proteomes" id="UP000285301"/>
    </source>
</evidence>
<dbReference type="AlphaFoldDB" id="A0A443RKU5"/>
<gene>
    <name evidence="2" type="ORF">B4U79_06705</name>
</gene>
<sequence>MPEEVRVVRNGDGCHILPLPFVVMDRNVDERKENSKDLNGMTRAMERYAFGALLVLFLALTAKDLFFNESAVKDPNQDSGEGLLKKKEIPRTNFRHFNTGYRRVFEEYSVILREKYPHLALIGDNYPPPAYKLRVAHFLSFAKLVLIGLVLSNINPFTYFAIETPSLWIWLTQHKIYGCLMVFFISNMIEGNLMSTGAFEIYLNAEDPIEDLFLRFDCDRKNRSLLQSDVLRELLTEGFLFDCLMEREISFFGWPTLLGHRHLTNVFCELVEENVAEELEIVLVDECLLLRKLKSTMIHF</sequence>
<dbReference type="OrthoDB" id="60822at2759"/>
<protein>
    <submittedName>
        <fullName evidence="2">SelT-like protein</fullName>
    </submittedName>
</protein>
<feature type="transmembrane region" description="Helical" evidence="1">
    <location>
        <begin position="48"/>
        <end position="67"/>
    </location>
</feature>
<reference evidence="2 3" key="1">
    <citation type="journal article" date="2018" name="Gigascience">
        <title>Genomes of trombidid mites reveal novel predicted allergens and laterally-transferred genes associated with secondary metabolism.</title>
        <authorList>
            <person name="Dong X."/>
            <person name="Chaisiri K."/>
            <person name="Xia D."/>
            <person name="Armstrong S.D."/>
            <person name="Fang Y."/>
            <person name="Donnelly M.J."/>
            <person name="Kadowaki T."/>
            <person name="McGarry J.W."/>
            <person name="Darby A.C."/>
            <person name="Makepeace B.L."/>
        </authorList>
    </citation>
    <scope>NUCLEOTIDE SEQUENCE [LARGE SCALE GENOMIC DNA]</scope>
    <source>
        <strain evidence="2">UoL-WK</strain>
    </source>
</reference>
<organism evidence="2 3">
    <name type="scientific">Dinothrombium tinctorium</name>
    <dbReference type="NCBI Taxonomy" id="1965070"/>
    <lineage>
        <taxon>Eukaryota</taxon>
        <taxon>Metazoa</taxon>
        <taxon>Ecdysozoa</taxon>
        <taxon>Arthropoda</taxon>
        <taxon>Chelicerata</taxon>
        <taxon>Arachnida</taxon>
        <taxon>Acari</taxon>
        <taxon>Acariformes</taxon>
        <taxon>Trombidiformes</taxon>
        <taxon>Prostigmata</taxon>
        <taxon>Anystina</taxon>
        <taxon>Parasitengona</taxon>
        <taxon>Trombidioidea</taxon>
        <taxon>Trombidiidae</taxon>
        <taxon>Dinothrombium</taxon>
    </lineage>
</organism>
<feature type="transmembrane region" description="Helical" evidence="1">
    <location>
        <begin position="141"/>
        <end position="162"/>
    </location>
</feature>
<dbReference type="Proteomes" id="UP000285301">
    <property type="component" value="Unassembled WGS sequence"/>
</dbReference>
<dbReference type="GO" id="GO:0004791">
    <property type="term" value="F:thioredoxin-disulfide reductase (NADPH) activity"/>
    <property type="evidence" value="ECO:0007669"/>
    <property type="project" value="TreeGrafter"/>
</dbReference>
<dbReference type="EMBL" id="NCKU01000347">
    <property type="protein sequence ID" value="RWS15870.1"/>
    <property type="molecule type" value="Genomic_DNA"/>
</dbReference>
<accession>A0A443RKU5</accession>
<evidence type="ECO:0000313" key="2">
    <source>
        <dbReference type="EMBL" id="RWS15870.1"/>
    </source>
</evidence>
<feature type="transmembrane region" description="Helical" evidence="1">
    <location>
        <begin position="168"/>
        <end position="185"/>
    </location>
</feature>
<proteinExistence type="predicted"/>
<dbReference type="PANTHER" id="PTHR13544">
    <property type="entry name" value="SELENOPROTEIN T"/>
    <property type="match status" value="1"/>
</dbReference>
<dbReference type="PANTHER" id="PTHR13544:SF0">
    <property type="entry name" value="THIOREDOXIN REDUCTASE-LIKE SELENOPROTEIN T"/>
    <property type="match status" value="1"/>
</dbReference>
<keyword evidence="1" id="KW-0812">Transmembrane</keyword>
<name>A0A443RKU5_9ACAR</name>
<keyword evidence="3" id="KW-1185">Reference proteome</keyword>
<dbReference type="GO" id="GO:0005789">
    <property type="term" value="C:endoplasmic reticulum membrane"/>
    <property type="evidence" value="ECO:0007669"/>
    <property type="project" value="TreeGrafter"/>
</dbReference>
<keyword evidence="1" id="KW-1133">Transmembrane helix</keyword>
<dbReference type="GO" id="GO:0045454">
    <property type="term" value="P:cell redox homeostasis"/>
    <property type="evidence" value="ECO:0007669"/>
    <property type="project" value="TreeGrafter"/>
</dbReference>
<evidence type="ECO:0000256" key="1">
    <source>
        <dbReference type="SAM" id="Phobius"/>
    </source>
</evidence>
<comment type="caution">
    <text evidence="2">The sequence shown here is derived from an EMBL/GenBank/DDBJ whole genome shotgun (WGS) entry which is preliminary data.</text>
</comment>